<dbReference type="RefSeq" id="WP_217744556.1">
    <property type="nucleotide sequence ID" value="NZ_JAHOEI010000032.1"/>
</dbReference>
<keyword evidence="1" id="KW-0472">Membrane</keyword>
<evidence type="ECO:0000256" key="1">
    <source>
        <dbReference type="SAM" id="Phobius"/>
    </source>
</evidence>
<evidence type="ECO:0000313" key="2">
    <source>
        <dbReference type="EMBL" id="MBV3387918.1"/>
    </source>
</evidence>
<keyword evidence="1" id="KW-1133">Transmembrane helix</keyword>
<keyword evidence="1" id="KW-0812">Transmembrane</keyword>
<organism evidence="2 3">
    <name type="scientific">Segatella copri</name>
    <dbReference type="NCBI Taxonomy" id="165179"/>
    <lineage>
        <taxon>Bacteria</taxon>
        <taxon>Pseudomonadati</taxon>
        <taxon>Bacteroidota</taxon>
        <taxon>Bacteroidia</taxon>
        <taxon>Bacteroidales</taxon>
        <taxon>Prevotellaceae</taxon>
        <taxon>Segatella</taxon>
    </lineage>
</organism>
<proteinExistence type="predicted"/>
<evidence type="ECO:0000313" key="3">
    <source>
        <dbReference type="Proteomes" id="UP001196765"/>
    </source>
</evidence>
<dbReference type="AlphaFoldDB" id="A0AAW4N1E1"/>
<protein>
    <submittedName>
        <fullName evidence="2">Uncharacterized protein</fullName>
    </submittedName>
</protein>
<reference evidence="2" key="1">
    <citation type="submission" date="2021-06" db="EMBL/GenBank/DDBJ databases">
        <title>Collection of gut derived symbiotic bacterial strains cultured from healthy donors.</title>
        <authorList>
            <person name="Lin H."/>
            <person name="Littmann E."/>
            <person name="Pamer E.G."/>
        </authorList>
    </citation>
    <scope>NUCLEOTIDE SEQUENCE</scope>
    <source>
        <strain evidence="2">MSK.21.74</strain>
    </source>
</reference>
<feature type="transmembrane region" description="Helical" evidence="1">
    <location>
        <begin position="6"/>
        <end position="24"/>
    </location>
</feature>
<sequence>MSIIVILISLVYGILSLILFFKVWGMTNDIRELKETLLFEIQKKGKDSNPCNNSIQNAKDELADVEKQSEEELSPKEVLEHQFVLAVKKYKVQCATNSVSEEKYNVGVQSIVKAYQKKAKEEQLNIDFASLLA</sequence>
<dbReference type="EMBL" id="JAHOEI010000032">
    <property type="protein sequence ID" value="MBV3387918.1"/>
    <property type="molecule type" value="Genomic_DNA"/>
</dbReference>
<comment type="caution">
    <text evidence="2">The sequence shown here is derived from an EMBL/GenBank/DDBJ whole genome shotgun (WGS) entry which is preliminary data.</text>
</comment>
<name>A0AAW4N1E1_9BACT</name>
<dbReference type="Proteomes" id="UP001196765">
    <property type="component" value="Unassembled WGS sequence"/>
</dbReference>
<accession>A0AAW4N1E1</accession>
<gene>
    <name evidence="2" type="ORF">KSW82_09205</name>
</gene>